<feature type="domain" description="Methyltransferase type 11" evidence="1">
    <location>
        <begin position="91"/>
        <end position="144"/>
    </location>
</feature>
<dbReference type="AlphaFoldDB" id="A0AAU9D055"/>
<dbReference type="SUPFAM" id="SSF53335">
    <property type="entry name" value="S-adenosyl-L-methionine-dependent methyltransferases"/>
    <property type="match status" value="1"/>
</dbReference>
<accession>A0AAU9D055</accession>
<dbReference type="GO" id="GO:0008757">
    <property type="term" value="F:S-adenosylmethionine-dependent methyltransferase activity"/>
    <property type="evidence" value="ECO:0007669"/>
    <property type="project" value="InterPro"/>
</dbReference>
<dbReference type="KEGG" id="fax:FUAX_34940"/>
<dbReference type="Pfam" id="PF08241">
    <property type="entry name" value="Methyltransf_11"/>
    <property type="match status" value="1"/>
</dbReference>
<reference evidence="2 3" key="1">
    <citation type="submission" date="2021-12" db="EMBL/GenBank/DDBJ databases">
        <title>Genome sequencing of bacteria with rrn-lacking chromosome and rrn-plasmid.</title>
        <authorList>
            <person name="Anda M."/>
            <person name="Iwasaki W."/>
        </authorList>
    </citation>
    <scope>NUCLEOTIDE SEQUENCE [LARGE SCALE GENOMIC DNA]</scope>
    <source>
        <strain evidence="2 3">DSM 100852</strain>
    </source>
</reference>
<dbReference type="Proteomes" id="UP001348817">
    <property type="component" value="Chromosome"/>
</dbReference>
<dbReference type="EMBL" id="AP025314">
    <property type="protein sequence ID" value="BDD11062.1"/>
    <property type="molecule type" value="Genomic_DNA"/>
</dbReference>
<dbReference type="InterPro" id="IPR029063">
    <property type="entry name" value="SAM-dependent_MTases_sf"/>
</dbReference>
<keyword evidence="3" id="KW-1185">Reference proteome</keyword>
<sequence length="327" mass="38057">MQSLFDKVLTVSIQRSPAVRNFCRRFFSTNVKVKHLLLRFEFLEKSIRNFYPEESLRQKRFYNIGAGSQRSRFGFWSYVDLKTSDYEKSGIDIFFDLESLEPLPLERDMAEVIFSSFVIEHISKEATKNFCKEAFKALKKGGVFHSKVHCYEYGLRLLRHGLLSPKIPFECRESHMELDAFIKKHKGKVSAEFGQDGEYVVRSDEEPSNRVAFSPSDGFLFHNATSTLSAVKERHGEASGLMDELKERRTGDVYKVLKEGYVDKAKRQPHQHNADYFSKEELYEYIKGLGFSEVYFTQPYQSVSPVLWEDKLNHTHEGFLFSIEAIK</sequence>
<evidence type="ECO:0000313" key="3">
    <source>
        <dbReference type="Proteomes" id="UP001348817"/>
    </source>
</evidence>
<dbReference type="RefSeq" id="WP_338392583.1">
    <property type="nucleotide sequence ID" value="NZ_AP025314.1"/>
</dbReference>
<protein>
    <recommendedName>
        <fullName evidence="1">Methyltransferase type 11 domain-containing protein</fullName>
    </recommendedName>
</protein>
<evidence type="ECO:0000313" key="2">
    <source>
        <dbReference type="EMBL" id="BDD11062.1"/>
    </source>
</evidence>
<name>A0AAU9D055_9BACT</name>
<gene>
    <name evidence="2" type="ORF">FUAX_34940</name>
</gene>
<dbReference type="InterPro" id="IPR013216">
    <property type="entry name" value="Methyltransf_11"/>
</dbReference>
<proteinExistence type="predicted"/>
<dbReference type="Gene3D" id="3.40.50.150">
    <property type="entry name" value="Vaccinia Virus protein VP39"/>
    <property type="match status" value="1"/>
</dbReference>
<organism evidence="2 3">
    <name type="scientific">Fulvitalea axinellae</name>
    <dbReference type="NCBI Taxonomy" id="1182444"/>
    <lineage>
        <taxon>Bacteria</taxon>
        <taxon>Pseudomonadati</taxon>
        <taxon>Bacteroidota</taxon>
        <taxon>Cytophagia</taxon>
        <taxon>Cytophagales</taxon>
        <taxon>Persicobacteraceae</taxon>
        <taxon>Fulvitalea</taxon>
    </lineage>
</organism>
<evidence type="ECO:0000259" key="1">
    <source>
        <dbReference type="Pfam" id="PF08241"/>
    </source>
</evidence>